<feature type="domain" description="DUF1214" evidence="2">
    <location>
        <begin position="347"/>
        <end position="454"/>
    </location>
</feature>
<dbReference type="PANTHER" id="PTHR36509:SF2">
    <property type="entry name" value="BLL3101 PROTEIN"/>
    <property type="match status" value="1"/>
</dbReference>
<dbReference type="Pfam" id="PF06742">
    <property type="entry name" value="DUF1214"/>
    <property type="match status" value="1"/>
</dbReference>
<dbReference type="PROSITE" id="PS51257">
    <property type="entry name" value="PROKAR_LIPOPROTEIN"/>
    <property type="match status" value="1"/>
</dbReference>
<keyword evidence="5" id="KW-1185">Reference proteome</keyword>
<evidence type="ECO:0000259" key="3">
    <source>
        <dbReference type="Pfam" id="PF06863"/>
    </source>
</evidence>
<feature type="signal peptide" evidence="1">
    <location>
        <begin position="1"/>
        <end position="29"/>
    </location>
</feature>
<dbReference type="OrthoDB" id="9777345at2"/>
<organism evidence="4">
    <name type="scientific">Mizugakiibacter sediminis</name>
    <dbReference type="NCBI Taxonomy" id="1475481"/>
    <lineage>
        <taxon>Bacteria</taxon>
        <taxon>Pseudomonadati</taxon>
        <taxon>Pseudomonadota</taxon>
        <taxon>Gammaproteobacteria</taxon>
        <taxon>Lysobacterales</taxon>
        <taxon>Rhodanobacteraceae</taxon>
        <taxon>Mizugakiibacter</taxon>
    </lineage>
</organism>
<proteinExistence type="predicted"/>
<gene>
    <name evidence="4" type="ORF">MBSD_n0854</name>
</gene>
<evidence type="ECO:0000259" key="2">
    <source>
        <dbReference type="Pfam" id="PF06742"/>
    </source>
</evidence>
<feature type="chain" id="PRO_5005514847" description="DUF1254 domain-containing protein" evidence="1">
    <location>
        <begin position="30"/>
        <end position="471"/>
    </location>
</feature>
<reference evidence="4" key="1">
    <citation type="submission" date="2015-08" db="EMBL/GenBank/DDBJ databases">
        <title>Complete DNA Sequence of Pseudomonas syringae pv. actinidiae, the Causal Agent of Kiwifruit Canker Disease.</title>
        <authorList>
            <person name="Rikkerink E.H.A."/>
            <person name="Fineran P.C."/>
        </authorList>
    </citation>
    <scope>NUCLEOTIDE SEQUENCE</scope>
    <source>
        <strain evidence="4">SkMP5</strain>
    </source>
</reference>
<dbReference type="Proteomes" id="UP000253740">
    <property type="component" value="Unassembled WGS sequence"/>
</dbReference>
<dbReference type="AlphaFoldDB" id="A0A0K8QL28"/>
<sequence length="471" mass="51065">MRSPLPRIGALAACLLLAACALQPHKPSAAEQAEAWRRTAEDGVVYAYPLLLMEATRAAQTAVAAPDEDRAPPNRLRLQRDLPDARTADIVYPNVDALYVSAWLDLAVEPQVLVVPDPGRRFVMLPLLDAWSETFARLDARGSGRGGRAYALVGPGWQGTLPDGVQRIDAPTATVWLLGRIGVDGRDDLAAARRLQNGFRLLPLSAWGKRYQPPKRVPVDAAVDAATPPAARVARMDAAALFGSLAMLLHDNPPRDADAPLLTRLATIGVVPGKPFDPAALPAAQRDAVETGVRDGLLRVEEAGRAPRQRSVNGWSYALDAGRYGTDYRQRAAMAAASLGASAPQDAVYPFVRSDAAGQPLDGAHRYVLHFDKSALPPVDAFWSLTAYDAQGRLVANRLERYALDSRDRLRFNRDGSLDLYLQRTPPPSPAKRANWLPLPEGACALILRLYSPRPEVLDGRWTPPPIGRAD</sequence>
<evidence type="ECO:0000256" key="1">
    <source>
        <dbReference type="SAM" id="SignalP"/>
    </source>
</evidence>
<dbReference type="InterPro" id="IPR010621">
    <property type="entry name" value="DUF1214"/>
</dbReference>
<dbReference type="Gene3D" id="1.10.3360.10">
    <property type="entry name" value="VPA0735-like domain"/>
    <property type="match status" value="1"/>
</dbReference>
<dbReference type="Gene3D" id="2.60.40.1610">
    <property type="entry name" value="Domain of unknown function DUF1254"/>
    <property type="match status" value="1"/>
</dbReference>
<dbReference type="Pfam" id="PF06863">
    <property type="entry name" value="DUF1254"/>
    <property type="match status" value="1"/>
</dbReference>
<dbReference type="InterPro" id="IPR010679">
    <property type="entry name" value="DUF1254"/>
</dbReference>
<dbReference type="InterPro" id="IPR037049">
    <property type="entry name" value="DUF1214_C_sf"/>
</dbReference>
<evidence type="ECO:0000313" key="4">
    <source>
        <dbReference type="EMBL" id="GAP65564.1"/>
    </source>
</evidence>
<dbReference type="STRING" id="1475481.GCA_000953855_00866"/>
<dbReference type="RefSeq" id="WP_062535429.1">
    <property type="nucleotide sequence ID" value="NZ_DF970162.1"/>
</dbReference>
<accession>A0A0K8QL28</accession>
<dbReference type="PANTHER" id="PTHR36509">
    <property type="entry name" value="BLL3101 PROTEIN"/>
    <property type="match status" value="1"/>
</dbReference>
<name>A0A0K8QL28_9GAMM</name>
<evidence type="ECO:0008006" key="6">
    <source>
        <dbReference type="Google" id="ProtNLM"/>
    </source>
</evidence>
<dbReference type="EMBL" id="DF970162">
    <property type="protein sequence ID" value="GAP65564.1"/>
    <property type="molecule type" value="Genomic_DNA"/>
</dbReference>
<keyword evidence="1" id="KW-0732">Signal</keyword>
<evidence type="ECO:0000313" key="5">
    <source>
        <dbReference type="Proteomes" id="UP000253740"/>
    </source>
</evidence>
<dbReference type="Gene3D" id="2.60.120.600">
    <property type="entry name" value="Domain of unknown function DUF1214, C-terminal domain"/>
    <property type="match status" value="1"/>
</dbReference>
<protein>
    <recommendedName>
        <fullName evidence="6">DUF1254 domain-containing protein</fullName>
    </recommendedName>
</protein>
<dbReference type="InterPro" id="IPR037050">
    <property type="entry name" value="DUF1254_sf"/>
</dbReference>
<dbReference type="SUPFAM" id="SSF160935">
    <property type="entry name" value="VPA0735-like"/>
    <property type="match status" value="1"/>
</dbReference>
<feature type="domain" description="DUF1254" evidence="3">
    <location>
        <begin position="74"/>
        <end position="202"/>
    </location>
</feature>